<protein>
    <submittedName>
        <fullName evidence="1">Uncharacterized protein</fullName>
    </submittedName>
</protein>
<accession>A0ACC2NB52</accession>
<dbReference type="EMBL" id="CM056744">
    <property type="protein sequence ID" value="KAJ8668279.1"/>
    <property type="molecule type" value="Genomic_DNA"/>
</dbReference>
<dbReference type="Proteomes" id="UP001239111">
    <property type="component" value="Chromosome 4"/>
</dbReference>
<keyword evidence="2" id="KW-1185">Reference proteome</keyword>
<evidence type="ECO:0000313" key="1">
    <source>
        <dbReference type="EMBL" id="KAJ8668279.1"/>
    </source>
</evidence>
<gene>
    <name evidence="1" type="ORF">QAD02_009942</name>
</gene>
<name>A0ACC2NB52_9HYME</name>
<comment type="caution">
    <text evidence="1">The sequence shown here is derived from an EMBL/GenBank/DDBJ whole genome shotgun (WGS) entry which is preliminary data.</text>
</comment>
<organism evidence="1 2">
    <name type="scientific">Eretmocerus hayati</name>
    <dbReference type="NCBI Taxonomy" id="131215"/>
    <lineage>
        <taxon>Eukaryota</taxon>
        <taxon>Metazoa</taxon>
        <taxon>Ecdysozoa</taxon>
        <taxon>Arthropoda</taxon>
        <taxon>Hexapoda</taxon>
        <taxon>Insecta</taxon>
        <taxon>Pterygota</taxon>
        <taxon>Neoptera</taxon>
        <taxon>Endopterygota</taxon>
        <taxon>Hymenoptera</taxon>
        <taxon>Apocrita</taxon>
        <taxon>Proctotrupomorpha</taxon>
        <taxon>Chalcidoidea</taxon>
        <taxon>Aphelinidae</taxon>
        <taxon>Aphelininae</taxon>
        <taxon>Eretmocerus</taxon>
    </lineage>
</organism>
<proteinExistence type="predicted"/>
<sequence>MKHHVYIVSFFIAYLISVINAINNEEKDPFQHKERLDKQWEYVLGSRKIFGNQEILFKNSSDDAAISSSCKSELTAFENGLKERQLWALKMADASSKIPSGILEGNLIDLGMYDECLAVHGVWSDIDVYGRHCMYKIGFNITGIMVKGTLSTCLPASCTVKDIMIFLNQTISRIPSRYTQNVTLGGVTCSRDEPSELDTESIVYLVIFGILVGFLLVCTVCGEYCKMTDSTGSYLETLSQFSLIKNGAAILSTERKKGNLPYIQGLRFFSMSWVVLGHQFLYAFSLTPNVNAAHVLEWIQSWKSLYIFTAPYAVDTFFTVSGFLMTYLFLKEMSKKPNFNIPMYYIHRYLRLTPSVLVVIIIAVVFVPNIGSGPLWEQSTAYSIHFCRKKWWSTLLYIQNFKEKEQMCLPHLWYLAVDMQLFWFSPIILYPLYKMPKIGLWFLSGLLHVSMIIPAYIIAVNEYRMVSFTSGRGLAGTLFGEAMQNVYMVPHTRATPWLIGIFLGYEIVNHNRRLTKRIVFAGWLLTCVFFTFCILGTRYFMDPEYEYSVVEETLFWVSTKLFWGLAIAWIIFSCVYKQAGLISSVLSWSFLLPLSRLSYCVYLVHFVIQSMQVGMVRLPGYFSNYFTWCSYFSSYTISIIVAFLLSLLFESPLIVLEKMLLRRK</sequence>
<reference evidence="1" key="1">
    <citation type="submission" date="2023-04" db="EMBL/GenBank/DDBJ databases">
        <title>A chromosome-level genome assembly of the parasitoid wasp Eretmocerus hayati.</title>
        <authorList>
            <person name="Zhong Y."/>
            <person name="Liu S."/>
            <person name="Liu Y."/>
        </authorList>
    </citation>
    <scope>NUCLEOTIDE SEQUENCE</scope>
    <source>
        <strain evidence="1">ZJU_SS_LIU_2023</strain>
    </source>
</reference>
<evidence type="ECO:0000313" key="2">
    <source>
        <dbReference type="Proteomes" id="UP001239111"/>
    </source>
</evidence>